<keyword evidence="1" id="KW-0508">mRNA splicing</keyword>
<proteinExistence type="inferred from homology"/>
<dbReference type="OrthoDB" id="5577072at2759"/>
<dbReference type="EMBL" id="WBMZ01002286">
    <property type="protein sequence ID" value="NXY14624.1"/>
    <property type="molecule type" value="Genomic_DNA"/>
</dbReference>
<dbReference type="Proteomes" id="UP000658642">
    <property type="component" value="Unassembled WGS sequence"/>
</dbReference>
<dbReference type="InterPro" id="IPR045166">
    <property type="entry name" value="Spp2-like"/>
</dbReference>
<comment type="caution">
    <text evidence="2">The sequence shown here is derived from an EMBL/GenBank/DDBJ whole genome shotgun (WGS) entry which is preliminary data.</text>
</comment>
<accession>A0A852NFU4</accession>
<dbReference type="AlphaFoldDB" id="A0A852NFU4"/>
<keyword evidence="1" id="KW-0507">mRNA processing</keyword>
<reference evidence="2" key="1">
    <citation type="submission" date="2020-02" db="EMBL/GenBank/DDBJ databases">
        <title>Bird 10,000 Genomes (B10K) Project - Family phase.</title>
        <authorList>
            <person name="Zhang G."/>
        </authorList>
    </citation>
    <scope>NUCLEOTIDE SEQUENCE</scope>
    <source>
        <strain evidence="2">B10K-DU-029-61</strain>
        <tissue evidence="2">Blood</tissue>
    </source>
</reference>
<dbReference type="GO" id="GO:0000398">
    <property type="term" value="P:mRNA splicing, via spliceosome"/>
    <property type="evidence" value="ECO:0007669"/>
    <property type="project" value="UniProtKB-UniRule"/>
</dbReference>
<dbReference type="PANTHER" id="PTHR15818">
    <property type="entry name" value="G PATCH AND KOW-CONTAINING"/>
    <property type="match status" value="1"/>
</dbReference>
<protein>
    <recommendedName>
        <fullName evidence="1">G-patch domain and KOW motifs-containing protein</fullName>
    </recommendedName>
</protein>
<keyword evidence="1" id="KW-0539">Nucleus</keyword>
<comment type="similarity">
    <text evidence="1">Belongs to the MOS2 family.</text>
</comment>
<dbReference type="GO" id="GO:0005681">
    <property type="term" value="C:spliceosomal complex"/>
    <property type="evidence" value="ECO:0007669"/>
    <property type="project" value="TreeGrafter"/>
</dbReference>
<feature type="non-terminal residue" evidence="2">
    <location>
        <position position="1"/>
    </location>
</feature>
<feature type="non-terminal residue" evidence="2">
    <location>
        <position position="94"/>
    </location>
</feature>
<keyword evidence="3" id="KW-1185">Reference proteome</keyword>
<organism evidence="2 3">
    <name type="scientific">Atrichornis clamosus</name>
    <dbReference type="NCBI Taxonomy" id="449594"/>
    <lineage>
        <taxon>Eukaryota</taxon>
        <taxon>Metazoa</taxon>
        <taxon>Chordata</taxon>
        <taxon>Craniata</taxon>
        <taxon>Vertebrata</taxon>
        <taxon>Euteleostomi</taxon>
        <taxon>Archelosauria</taxon>
        <taxon>Archosauria</taxon>
        <taxon>Dinosauria</taxon>
        <taxon>Saurischia</taxon>
        <taxon>Theropoda</taxon>
        <taxon>Coelurosauria</taxon>
        <taxon>Aves</taxon>
        <taxon>Neognathae</taxon>
        <taxon>Neoaves</taxon>
        <taxon>Telluraves</taxon>
        <taxon>Australaves</taxon>
        <taxon>Passeriformes</taxon>
        <taxon>Menuridae</taxon>
        <taxon>Atrichornis</taxon>
    </lineage>
</organism>
<comment type="subcellular location">
    <subcellularLocation>
        <location evidence="1">Nucleus</location>
    </subcellularLocation>
</comment>
<evidence type="ECO:0000313" key="3">
    <source>
        <dbReference type="Proteomes" id="UP000658642"/>
    </source>
</evidence>
<sequence>IEGLLSPDTGVCRTRGGCLVEGLREASLETPVPRGHSDRVMVVLGEQAGKVRHIVEREPERGRELVRLGQDAALQVLPLPCDFICHYLGVGEDG</sequence>
<evidence type="ECO:0000313" key="2">
    <source>
        <dbReference type="EMBL" id="NXY14624.1"/>
    </source>
</evidence>
<dbReference type="PANTHER" id="PTHR15818:SF2">
    <property type="entry name" value="G-PATCH DOMAIN AND KOW MOTIFS-CONTAINING PROTEIN"/>
    <property type="match status" value="1"/>
</dbReference>
<name>A0A852NFU4_9PASS</name>
<comment type="function">
    <text evidence="1">RNA-binding protein involved in pre-mRNA splicing.</text>
</comment>
<gene>
    <name evidence="2" type="primary">Gpkow</name>
    <name evidence="2" type="ORF">ATRCLA_R15202</name>
</gene>
<evidence type="ECO:0000256" key="1">
    <source>
        <dbReference type="RuleBase" id="RU369096"/>
    </source>
</evidence>